<reference evidence="2 3" key="1">
    <citation type="submission" date="2021-03" db="EMBL/GenBank/DDBJ databases">
        <title>Genomic Encyclopedia of Type Strains, Phase IV (KMG-IV): sequencing the most valuable type-strain genomes for metagenomic binning, comparative biology and taxonomic classification.</title>
        <authorList>
            <person name="Goeker M."/>
        </authorList>
    </citation>
    <scope>NUCLEOTIDE SEQUENCE [LARGE SCALE GENOMIC DNA]</scope>
    <source>
        <strain evidence="2 3">DSM 24738</strain>
    </source>
</reference>
<keyword evidence="1" id="KW-1133">Transmembrane helix</keyword>
<dbReference type="EMBL" id="JAGGKT010000002">
    <property type="protein sequence ID" value="MBP1931191.1"/>
    <property type="molecule type" value="Genomic_DNA"/>
</dbReference>
<keyword evidence="1" id="KW-0812">Transmembrane</keyword>
<feature type="transmembrane region" description="Helical" evidence="1">
    <location>
        <begin position="304"/>
        <end position="324"/>
    </location>
</feature>
<feature type="transmembrane region" description="Helical" evidence="1">
    <location>
        <begin position="375"/>
        <end position="393"/>
    </location>
</feature>
<feature type="transmembrane region" description="Helical" evidence="1">
    <location>
        <begin position="101"/>
        <end position="120"/>
    </location>
</feature>
<dbReference type="InterPro" id="IPR010288">
    <property type="entry name" value="EcsB_ABC"/>
</dbReference>
<gene>
    <name evidence="2" type="ORF">J2Z37_001188</name>
</gene>
<feature type="transmembrane region" description="Helical" evidence="1">
    <location>
        <begin position="54"/>
        <end position="71"/>
    </location>
</feature>
<dbReference type="Pfam" id="PF05975">
    <property type="entry name" value="EcsB"/>
    <property type="match status" value="1"/>
</dbReference>
<evidence type="ECO:0000256" key="1">
    <source>
        <dbReference type="SAM" id="Phobius"/>
    </source>
</evidence>
<feature type="transmembrane region" description="Helical" evidence="1">
    <location>
        <begin position="21"/>
        <end position="48"/>
    </location>
</feature>
<sequence>MADLNQLWKKRLWGFWEDAMRYLRIIVMGYVYFPILLLIGLAFLYQYLTRQLPSSFPLGWILSFFLAWLLARSRPRTFLEEADLIFLRPVHHQMGTYFRKAVIYSFFIYSIQLLAFLALLSPLLGIYLAGSGQILPFLIPLLVLLLWNLILARQEMRAQQPLLLFGYKMIRFLLNLIVCLQIFQVIPLYWVVDLTVLFIIAFLSWRKGKEENYNWTFLLQVERKKKTSFYSYIHWFMETPEQQTTMAHRRNLRFQFLRLPYQPRSTYFYFYLKSLVREKEVFYPYIRLTMISTALMFWHVPLYISLLISVLALLLNGFQLYQVWPRLDSFWFHLYPLPLRSREDGFLRTLFVLLTIHITAMSIVTLWSQGFGKGGLLWLVGMFFLAGWVYVGIRKKIRIHL</sequence>
<organism evidence="2 3">
    <name type="scientific">Ammoniphilus resinae</name>
    <dbReference type="NCBI Taxonomy" id="861532"/>
    <lineage>
        <taxon>Bacteria</taxon>
        <taxon>Bacillati</taxon>
        <taxon>Bacillota</taxon>
        <taxon>Bacilli</taxon>
        <taxon>Bacillales</taxon>
        <taxon>Paenibacillaceae</taxon>
        <taxon>Aneurinibacillus group</taxon>
        <taxon>Ammoniphilus</taxon>
    </lineage>
</organism>
<feature type="transmembrane region" description="Helical" evidence="1">
    <location>
        <begin position="126"/>
        <end position="150"/>
    </location>
</feature>
<protein>
    <submittedName>
        <fullName evidence="2">ABC-2 type transport system permease protein</fullName>
    </submittedName>
</protein>
<evidence type="ECO:0000313" key="2">
    <source>
        <dbReference type="EMBL" id="MBP1931191.1"/>
    </source>
</evidence>
<feature type="transmembrane region" description="Helical" evidence="1">
    <location>
        <begin position="345"/>
        <end position="369"/>
    </location>
</feature>
<keyword evidence="3" id="KW-1185">Reference proteome</keyword>
<accession>A0ABS4GLR3</accession>
<comment type="caution">
    <text evidence="2">The sequence shown here is derived from an EMBL/GenBank/DDBJ whole genome shotgun (WGS) entry which is preliminary data.</text>
</comment>
<name>A0ABS4GLR3_9BACL</name>
<dbReference type="RefSeq" id="WP_209809273.1">
    <property type="nucleotide sequence ID" value="NZ_JAGGKT010000002.1"/>
</dbReference>
<keyword evidence="1" id="KW-0472">Membrane</keyword>
<evidence type="ECO:0000313" key="3">
    <source>
        <dbReference type="Proteomes" id="UP001519343"/>
    </source>
</evidence>
<proteinExistence type="predicted"/>
<dbReference type="Proteomes" id="UP001519343">
    <property type="component" value="Unassembled WGS sequence"/>
</dbReference>
<feature type="transmembrane region" description="Helical" evidence="1">
    <location>
        <begin position="162"/>
        <end position="183"/>
    </location>
</feature>
<dbReference type="PIRSF" id="PIRSF037259">
    <property type="entry name" value="EcsB_ABC"/>
    <property type="match status" value="1"/>
</dbReference>